<dbReference type="Proteomes" id="UP000607653">
    <property type="component" value="Unassembled WGS sequence"/>
</dbReference>
<feature type="signal peptide" evidence="1">
    <location>
        <begin position="1"/>
        <end position="17"/>
    </location>
</feature>
<proteinExistence type="predicted"/>
<name>A0A822YLZ4_NELNU</name>
<dbReference type="EMBL" id="DUZY01000003">
    <property type="protein sequence ID" value="DAD32329.1"/>
    <property type="molecule type" value="Genomic_DNA"/>
</dbReference>
<sequence length="77" mass="8340">MCFYLLLLLLQSLLIVGNQISFGTPPSTDDQAHVTDIISPHFSLFFFVELNARKGSSGVAAVVVSSSGSCYQMGRKK</sequence>
<evidence type="ECO:0000256" key="1">
    <source>
        <dbReference type="SAM" id="SignalP"/>
    </source>
</evidence>
<protein>
    <recommendedName>
        <fullName evidence="4">Secreted protein</fullName>
    </recommendedName>
</protein>
<evidence type="ECO:0000313" key="3">
    <source>
        <dbReference type="Proteomes" id="UP000607653"/>
    </source>
</evidence>
<keyword evidence="1" id="KW-0732">Signal</keyword>
<evidence type="ECO:0000313" key="2">
    <source>
        <dbReference type="EMBL" id="DAD32329.1"/>
    </source>
</evidence>
<dbReference type="AlphaFoldDB" id="A0A822YLZ4"/>
<keyword evidence="3" id="KW-1185">Reference proteome</keyword>
<gene>
    <name evidence="2" type="ORF">HUJ06_011180</name>
</gene>
<reference evidence="2 3" key="1">
    <citation type="journal article" date="2020" name="Mol. Biol. Evol.">
        <title>Distinct Expression and Methylation Patterns for Genes with Different Fates following a Single Whole-Genome Duplication in Flowering Plants.</title>
        <authorList>
            <person name="Shi T."/>
            <person name="Rahmani R.S."/>
            <person name="Gugger P.F."/>
            <person name="Wang M."/>
            <person name="Li H."/>
            <person name="Zhang Y."/>
            <person name="Li Z."/>
            <person name="Wang Q."/>
            <person name="Van de Peer Y."/>
            <person name="Marchal K."/>
            <person name="Chen J."/>
        </authorList>
    </citation>
    <scope>NUCLEOTIDE SEQUENCE [LARGE SCALE GENOMIC DNA]</scope>
    <source>
        <tissue evidence="2">Leaf</tissue>
    </source>
</reference>
<organism evidence="2 3">
    <name type="scientific">Nelumbo nucifera</name>
    <name type="common">Sacred lotus</name>
    <dbReference type="NCBI Taxonomy" id="4432"/>
    <lineage>
        <taxon>Eukaryota</taxon>
        <taxon>Viridiplantae</taxon>
        <taxon>Streptophyta</taxon>
        <taxon>Embryophyta</taxon>
        <taxon>Tracheophyta</taxon>
        <taxon>Spermatophyta</taxon>
        <taxon>Magnoliopsida</taxon>
        <taxon>Proteales</taxon>
        <taxon>Nelumbonaceae</taxon>
        <taxon>Nelumbo</taxon>
    </lineage>
</organism>
<evidence type="ECO:0008006" key="4">
    <source>
        <dbReference type="Google" id="ProtNLM"/>
    </source>
</evidence>
<accession>A0A822YLZ4</accession>
<comment type="caution">
    <text evidence="2">The sequence shown here is derived from an EMBL/GenBank/DDBJ whole genome shotgun (WGS) entry which is preliminary data.</text>
</comment>
<feature type="chain" id="PRO_5032515479" description="Secreted protein" evidence="1">
    <location>
        <begin position="18"/>
        <end position="77"/>
    </location>
</feature>